<dbReference type="HOGENOM" id="CLU_2613956_0_0_6"/>
<comment type="caution">
    <text evidence="1">The sequence shown here is derived from an EMBL/GenBank/DDBJ whole genome shotgun (WGS) entry which is preliminary data.</text>
</comment>
<organism evidence="1 2">
    <name type="scientific">Acinetobacter modestus</name>
    <dbReference type="NCBI Taxonomy" id="1776740"/>
    <lineage>
        <taxon>Bacteria</taxon>
        <taxon>Pseudomonadati</taxon>
        <taxon>Pseudomonadota</taxon>
        <taxon>Gammaproteobacteria</taxon>
        <taxon>Moraxellales</taxon>
        <taxon>Moraxellaceae</taxon>
        <taxon>Acinetobacter</taxon>
    </lineage>
</organism>
<name>N9NDC5_9GAMM</name>
<evidence type="ECO:0000313" key="1">
    <source>
        <dbReference type="EMBL" id="ENX03606.1"/>
    </source>
</evidence>
<accession>N9NDC5</accession>
<dbReference type="AlphaFoldDB" id="N9NDC5"/>
<dbReference type="EMBL" id="APRP01000011">
    <property type="protein sequence ID" value="ENX03606.1"/>
    <property type="molecule type" value="Genomic_DNA"/>
</dbReference>
<protein>
    <submittedName>
        <fullName evidence="1">Uncharacterized protein</fullName>
    </submittedName>
</protein>
<reference evidence="1 2" key="1">
    <citation type="submission" date="2013-02" db="EMBL/GenBank/DDBJ databases">
        <title>The Genome Sequence of Acinetobacter sp. ANC 3862.</title>
        <authorList>
            <consortium name="The Broad Institute Genome Sequencing Platform"/>
            <consortium name="The Broad Institute Genome Sequencing Center for Infectious Disease"/>
            <person name="Cerqueira G."/>
            <person name="Feldgarden M."/>
            <person name="Courvalin P."/>
            <person name="Perichon B."/>
            <person name="Grillot-Courvalin C."/>
            <person name="Clermont D."/>
            <person name="Rocha E."/>
            <person name="Yoon E.-J."/>
            <person name="Nemec A."/>
            <person name="Walker B."/>
            <person name="Young S.K."/>
            <person name="Zeng Q."/>
            <person name="Gargeya S."/>
            <person name="Fitzgerald M."/>
            <person name="Haas B."/>
            <person name="Abouelleil A."/>
            <person name="Alvarado L."/>
            <person name="Arachchi H.M."/>
            <person name="Berlin A.M."/>
            <person name="Chapman S.B."/>
            <person name="Dewar J."/>
            <person name="Goldberg J."/>
            <person name="Griggs A."/>
            <person name="Gujja S."/>
            <person name="Hansen M."/>
            <person name="Howarth C."/>
            <person name="Imamovic A."/>
            <person name="Larimer J."/>
            <person name="McCowan C."/>
            <person name="Murphy C."/>
            <person name="Neiman D."/>
            <person name="Pearson M."/>
            <person name="Priest M."/>
            <person name="Roberts A."/>
            <person name="Saif S."/>
            <person name="Shea T."/>
            <person name="Sisk P."/>
            <person name="Sykes S."/>
            <person name="Wortman J."/>
            <person name="Nusbaum C."/>
            <person name="Birren B."/>
        </authorList>
    </citation>
    <scope>NUCLEOTIDE SEQUENCE [LARGE SCALE GENOMIC DNA]</scope>
    <source>
        <strain evidence="1 2">ANC 3862</strain>
    </source>
</reference>
<dbReference type="STRING" id="1217705.F900_00700"/>
<dbReference type="Proteomes" id="UP000013248">
    <property type="component" value="Unassembled WGS sequence"/>
</dbReference>
<evidence type="ECO:0000313" key="2">
    <source>
        <dbReference type="Proteomes" id="UP000013248"/>
    </source>
</evidence>
<sequence>MLILCNDGRFAITGMLTRIIDGIYLDLDSVRKLEIKKHVEKDSYVVSVYYKTKEFGVEYIGPLNEADKISLEMVIAAL</sequence>
<proteinExistence type="predicted"/>
<dbReference type="PATRIC" id="fig|1217705.3.peg.666"/>
<gene>
    <name evidence="1" type="ORF">F900_00700</name>
</gene>